<comment type="catalytic activity">
    <reaction evidence="4">
        <text>L-alanine = D-alanine</text>
        <dbReference type="Rhea" id="RHEA:20249"/>
        <dbReference type="ChEBI" id="CHEBI:57416"/>
        <dbReference type="ChEBI" id="CHEBI:57972"/>
        <dbReference type="EC" id="5.1.1.1"/>
    </reaction>
</comment>
<evidence type="ECO:0000256" key="4">
    <source>
        <dbReference type="HAMAP-Rule" id="MF_01201"/>
    </source>
</evidence>
<feature type="binding site" evidence="4">
    <location>
        <position position="310"/>
    </location>
    <ligand>
        <name>substrate</name>
    </ligand>
</feature>
<dbReference type="AlphaFoldDB" id="A0A2N4U1F7"/>
<feature type="active site" description="Proton acceptor; specific for D-alanine" evidence="4">
    <location>
        <position position="40"/>
    </location>
</feature>
<dbReference type="UniPathway" id="UPA00042">
    <property type="reaction ID" value="UER00497"/>
</dbReference>
<comment type="pathway">
    <text evidence="4">Amino-acid biosynthesis; D-alanine biosynthesis; D-alanine from L-alanine: step 1/1.</text>
</comment>
<reference evidence="7 8" key="1">
    <citation type="submission" date="2017-10" db="EMBL/GenBank/DDBJ databases">
        <title>Two draft genome sequences of Pusillimonas sp. strains isolated from a nitrate- and radionuclide-contaminated groundwater in Russia.</title>
        <authorList>
            <person name="Grouzdev D.S."/>
            <person name="Tourova T.P."/>
            <person name="Goeva M.A."/>
            <person name="Babich T.L."/>
            <person name="Sokolova D.S."/>
            <person name="Abdullin R."/>
            <person name="Poltaraus A.B."/>
            <person name="Toshchakov S.V."/>
            <person name="Nazina T.N."/>
        </authorList>
    </citation>
    <scope>NUCLEOTIDE SEQUENCE [LARGE SCALE GENOMIC DNA]</scope>
    <source>
        <strain evidence="7 8">JR1/69-3-13</strain>
    </source>
</reference>
<evidence type="ECO:0000256" key="3">
    <source>
        <dbReference type="ARBA" id="ARBA00023235"/>
    </source>
</evidence>
<name>A0A2N4U1F7_9BURK</name>
<dbReference type="GO" id="GO:0008784">
    <property type="term" value="F:alanine racemase activity"/>
    <property type="evidence" value="ECO:0007669"/>
    <property type="project" value="UniProtKB-UniRule"/>
</dbReference>
<comment type="caution">
    <text evidence="7">The sequence shown here is derived from an EMBL/GenBank/DDBJ whole genome shotgun (WGS) entry which is preliminary data.</text>
</comment>
<dbReference type="InterPro" id="IPR020622">
    <property type="entry name" value="Ala_racemase_pyridoxalP-BS"/>
</dbReference>
<comment type="function">
    <text evidence="4">Catalyzes the interconversion of L-alanine and D-alanine. May also act on other amino acids.</text>
</comment>
<dbReference type="Gene3D" id="3.20.20.10">
    <property type="entry name" value="Alanine racemase"/>
    <property type="match status" value="1"/>
</dbReference>
<dbReference type="Proteomes" id="UP000234190">
    <property type="component" value="Unassembled WGS sequence"/>
</dbReference>
<dbReference type="GO" id="GO:0030632">
    <property type="term" value="P:D-alanine biosynthetic process"/>
    <property type="evidence" value="ECO:0007669"/>
    <property type="project" value="UniProtKB-UniRule"/>
</dbReference>
<gene>
    <name evidence="7" type="primary">alr</name>
    <name evidence="7" type="ORF">CR159_16035</name>
</gene>
<dbReference type="SUPFAM" id="SSF51419">
    <property type="entry name" value="PLP-binding barrel"/>
    <property type="match status" value="1"/>
</dbReference>
<feature type="modified residue" description="N6-(pyridoxal phosphate)lysine" evidence="4 5">
    <location>
        <position position="40"/>
    </location>
</feature>
<protein>
    <recommendedName>
        <fullName evidence="4">Alanine racemase</fullName>
        <ecNumber evidence="4">5.1.1.1</ecNumber>
    </recommendedName>
</protein>
<comment type="cofactor">
    <cofactor evidence="1 4 5">
        <name>pyridoxal 5'-phosphate</name>
        <dbReference type="ChEBI" id="CHEBI:597326"/>
    </cofactor>
</comment>
<dbReference type="InterPro" id="IPR011079">
    <property type="entry name" value="Ala_racemase_C"/>
</dbReference>
<organism evidence="7 8">
    <name type="scientific">Pollutimonas subterranea</name>
    <dbReference type="NCBI Taxonomy" id="2045210"/>
    <lineage>
        <taxon>Bacteria</taxon>
        <taxon>Pseudomonadati</taxon>
        <taxon>Pseudomonadota</taxon>
        <taxon>Betaproteobacteria</taxon>
        <taxon>Burkholderiales</taxon>
        <taxon>Alcaligenaceae</taxon>
        <taxon>Pollutimonas</taxon>
    </lineage>
</organism>
<dbReference type="InterPro" id="IPR009006">
    <property type="entry name" value="Ala_racemase/Decarboxylase_C"/>
</dbReference>
<dbReference type="EC" id="5.1.1.1" evidence="4"/>
<keyword evidence="3 4" id="KW-0413">Isomerase</keyword>
<dbReference type="Pfam" id="PF01168">
    <property type="entry name" value="Ala_racemase_N"/>
    <property type="match status" value="1"/>
</dbReference>
<feature type="active site" description="Proton acceptor; specific for L-alanine" evidence="4">
    <location>
        <position position="262"/>
    </location>
</feature>
<dbReference type="SMART" id="SM01005">
    <property type="entry name" value="Ala_racemase_C"/>
    <property type="match status" value="1"/>
</dbReference>
<dbReference type="Pfam" id="PF00842">
    <property type="entry name" value="Ala_racemase_C"/>
    <property type="match status" value="1"/>
</dbReference>
<accession>A0A2N4U1F7</accession>
<dbReference type="InterPro" id="IPR029066">
    <property type="entry name" value="PLP-binding_barrel"/>
</dbReference>
<dbReference type="PANTHER" id="PTHR30511:SF0">
    <property type="entry name" value="ALANINE RACEMASE, CATABOLIC-RELATED"/>
    <property type="match status" value="1"/>
</dbReference>
<feature type="domain" description="Alanine racemase C-terminal" evidence="6">
    <location>
        <begin position="241"/>
        <end position="366"/>
    </location>
</feature>
<evidence type="ECO:0000256" key="5">
    <source>
        <dbReference type="PIRSR" id="PIRSR600821-50"/>
    </source>
</evidence>
<evidence type="ECO:0000256" key="2">
    <source>
        <dbReference type="ARBA" id="ARBA00022898"/>
    </source>
</evidence>
<dbReference type="RefSeq" id="WP_102074977.1">
    <property type="nucleotide sequence ID" value="NZ_PDNW01000015.1"/>
</dbReference>
<dbReference type="PRINTS" id="PR00992">
    <property type="entry name" value="ALARACEMASE"/>
</dbReference>
<dbReference type="PROSITE" id="PS00395">
    <property type="entry name" value="ALANINE_RACEMASE"/>
    <property type="match status" value="1"/>
</dbReference>
<dbReference type="Gene3D" id="2.40.37.10">
    <property type="entry name" value="Lyase, Ornithine Decarboxylase, Chain A, domain 1"/>
    <property type="match status" value="1"/>
</dbReference>
<evidence type="ECO:0000313" key="8">
    <source>
        <dbReference type="Proteomes" id="UP000234190"/>
    </source>
</evidence>
<dbReference type="HAMAP" id="MF_01201">
    <property type="entry name" value="Ala_racemase"/>
    <property type="match status" value="1"/>
</dbReference>
<evidence type="ECO:0000313" key="7">
    <source>
        <dbReference type="EMBL" id="PLC48845.1"/>
    </source>
</evidence>
<keyword evidence="8" id="KW-1185">Reference proteome</keyword>
<dbReference type="PANTHER" id="PTHR30511">
    <property type="entry name" value="ALANINE RACEMASE"/>
    <property type="match status" value="1"/>
</dbReference>
<comment type="caution">
    <text evidence="4">Lacks conserved residue(s) required for the propagation of feature annotation.</text>
</comment>
<evidence type="ECO:0000256" key="1">
    <source>
        <dbReference type="ARBA" id="ARBA00001933"/>
    </source>
</evidence>
<dbReference type="EMBL" id="PDNW01000015">
    <property type="protein sequence ID" value="PLC48845.1"/>
    <property type="molecule type" value="Genomic_DNA"/>
</dbReference>
<comment type="similarity">
    <text evidence="4">Belongs to the alanine racemase family.</text>
</comment>
<dbReference type="InterPro" id="IPR001608">
    <property type="entry name" value="Ala_racemase_N"/>
</dbReference>
<sequence>MHGAFTCIDRDAIAHNLLAIRRHLQVEPGAKRPLMWAVVKADAYGHGLEHVLPALHAADGLAVLCAADAYRCRMLGWTKPLLAMCGHFTLDELNDPALYPLHVVIEHAGQLEQLERLAGGVSPHAWLRHAGRLHHAGFQAKDYPLAYARLQGLLAAGHVSGIGHFQHYANAEDAADLGLERQSFKQLTTGLPGRICTENSAALLIDSASAASTDWLRTGIVLYGVSPLSGHTGPDLGLKPAMALYAPIYGIQELGSGDGVGYNSAFRADRALRIGLVRCGYADGYPRTAPSGCPVLVGGMRARILGRVSMDTLTIDLTNLPHVATGDSVTLWGTVNLPVEDVARAAGTIAAQLLTGLTARVPRRLAGAA</sequence>
<dbReference type="GO" id="GO:0030170">
    <property type="term" value="F:pyridoxal phosphate binding"/>
    <property type="evidence" value="ECO:0007669"/>
    <property type="project" value="UniProtKB-UniRule"/>
</dbReference>
<dbReference type="NCBIfam" id="TIGR00492">
    <property type="entry name" value="alr"/>
    <property type="match status" value="1"/>
</dbReference>
<keyword evidence="2 4" id="KW-0663">Pyridoxal phosphate</keyword>
<dbReference type="InterPro" id="IPR000821">
    <property type="entry name" value="Ala_racemase"/>
</dbReference>
<proteinExistence type="inferred from homology"/>
<dbReference type="GO" id="GO:0005829">
    <property type="term" value="C:cytosol"/>
    <property type="evidence" value="ECO:0007669"/>
    <property type="project" value="TreeGrafter"/>
</dbReference>
<dbReference type="OrthoDB" id="9813814at2"/>
<evidence type="ECO:0000259" key="6">
    <source>
        <dbReference type="SMART" id="SM01005"/>
    </source>
</evidence>
<dbReference type="SUPFAM" id="SSF50621">
    <property type="entry name" value="Alanine racemase C-terminal domain-like"/>
    <property type="match status" value="1"/>
</dbReference>